<dbReference type="STRING" id="1423796.FC24_GL000653"/>
<dbReference type="EMBL" id="AYYI01000021">
    <property type="protein sequence ID" value="KRM99013.1"/>
    <property type="molecule type" value="Genomic_DNA"/>
</dbReference>
<evidence type="ECO:0000313" key="3">
    <source>
        <dbReference type="Proteomes" id="UP000051638"/>
    </source>
</evidence>
<feature type="transmembrane region" description="Helical" evidence="1">
    <location>
        <begin position="85"/>
        <end position="106"/>
    </location>
</feature>
<comment type="caution">
    <text evidence="2">The sequence shown here is derived from an EMBL/GenBank/DDBJ whole genome shotgun (WGS) entry which is preliminary data.</text>
</comment>
<dbReference type="Pfam" id="PF19700">
    <property type="entry name" value="DUF6198"/>
    <property type="match status" value="1"/>
</dbReference>
<sequence length="226" mass="25164">MAVKKLTVGQQIFYLTFSVLINALGNAFTVILNLGSALWTAAAVNLIYVIPISLTLVLVMEGVFGIIANICMLREVDLRRIAGNLLFMLPFSYLVGFFTTLLRPVHLTHLPLIAQIILDLFGVVLIGVAISIYQRVNLILHPLDDMMQIMRFKYLRGNAVKAQLAAYTPPIIVIVVLVLLTHQIHAVNIGTIFALLFQGTIVGYADVWIFPSLKHQRLNSINQQSR</sequence>
<evidence type="ECO:0000313" key="2">
    <source>
        <dbReference type="EMBL" id="KRM99013.1"/>
    </source>
</evidence>
<feature type="transmembrane region" description="Helical" evidence="1">
    <location>
        <begin position="112"/>
        <end position="133"/>
    </location>
</feature>
<accession>A0A0R2D5Q9</accession>
<organism evidence="2 3">
    <name type="scientific">Loigolactobacillus rennini DSM 20253</name>
    <dbReference type="NCBI Taxonomy" id="1423796"/>
    <lineage>
        <taxon>Bacteria</taxon>
        <taxon>Bacillati</taxon>
        <taxon>Bacillota</taxon>
        <taxon>Bacilli</taxon>
        <taxon>Lactobacillales</taxon>
        <taxon>Lactobacillaceae</taxon>
        <taxon>Loigolactobacillus</taxon>
    </lineage>
</organism>
<feature type="transmembrane region" description="Helical" evidence="1">
    <location>
        <begin position="46"/>
        <end position="73"/>
    </location>
</feature>
<dbReference type="InterPro" id="IPR038750">
    <property type="entry name" value="YczE/YyaS-like"/>
</dbReference>
<keyword evidence="1" id="KW-1133">Transmembrane helix</keyword>
<dbReference type="RefSeq" id="WP_057873467.1">
    <property type="nucleotide sequence ID" value="NZ_AYYI01000021.1"/>
</dbReference>
<evidence type="ECO:0000256" key="1">
    <source>
        <dbReference type="SAM" id="Phobius"/>
    </source>
</evidence>
<keyword evidence="3" id="KW-1185">Reference proteome</keyword>
<keyword evidence="1" id="KW-0812">Transmembrane</keyword>
<dbReference type="AlphaFoldDB" id="A0A0R2D5Q9"/>
<evidence type="ECO:0008006" key="4">
    <source>
        <dbReference type="Google" id="ProtNLM"/>
    </source>
</evidence>
<keyword evidence="1" id="KW-0472">Membrane</keyword>
<dbReference type="OrthoDB" id="3237813at2"/>
<feature type="transmembrane region" description="Helical" evidence="1">
    <location>
        <begin position="12"/>
        <end position="34"/>
    </location>
</feature>
<name>A0A0R2D5Q9_9LACO</name>
<protein>
    <recommendedName>
        <fullName evidence="4">Sugar specific permease (Putative)</fullName>
    </recommendedName>
</protein>
<gene>
    <name evidence="2" type="ORF">FC24_GL000653</name>
</gene>
<reference evidence="2 3" key="1">
    <citation type="journal article" date="2015" name="Genome Announc.">
        <title>Expanding the biotechnology potential of lactobacilli through comparative genomics of 213 strains and associated genera.</title>
        <authorList>
            <person name="Sun Z."/>
            <person name="Harris H.M."/>
            <person name="McCann A."/>
            <person name="Guo C."/>
            <person name="Argimon S."/>
            <person name="Zhang W."/>
            <person name="Yang X."/>
            <person name="Jeffery I.B."/>
            <person name="Cooney J.C."/>
            <person name="Kagawa T.F."/>
            <person name="Liu W."/>
            <person name="Song Y."/>
            <person name="Salvetti E."/>
            <person name="Wrobel A."/>
            <person name="Rasinkangas P."/>
            <person name="Parkhill J."/>
            <person name="Rea M.C."/>
            <person name="O'Sullivan O."/>
            <person name="Ritari J."/>
            <person name="Douillard F.P."/>
            <person name="Paul Ross R."/>
            <person name="Yang R."/>
            <person name="Briner A.E."/>
            <person name="Felis G.E."/>
            <person name="de Vos W.M."/>
            <person name="Barrangou R."/>
            <person name="Klaenhammer T.R."/>
            <person name="Caufield P.W."/>
            <person name="Cui Y."/>
            <person name="Zhang H."/>
            <person name="O'Toole P.W."/>
        </authorList>
    </citation>
    <scope>NUCLEOTIDE SEQUENCE [LARGE SCALE GENOMIC DNA]</scope>
    <source>
        <strain evidence="2 3">DSM 20253</strain>
    </source>
</reference>
<proteinExistence type="predicted"/>
<feature type="transmembrane region" description="Helical" evidence="1">
    <location>
        <begin position="186"/>
        <end position="210"/>
    </location>
</feature>
<dbReference type="Proteomes" id="UP000051638">
    <property type="component" value="Unassembled WGS sequence"/>
</dbReference>
<feature type="transmembrane region" description="Helical" evidence="1">
    <location>
        <begin position="154"/>
        <end position="180"/>
    </location>
</feature>
<dbReference type="PATRIC" id="fig|1423796.3.peg.669"/>